<dbReference type="GO" id="GO:0080115">
    <property type="term" value="F:myosin XI tail binding"/>
    <property type="evidence" value="ECO:0007669"/>
    <property type="project" value="UniProtKB-ARBA"/>
</dbReference>
<gene>
    <name evidence="8" type="ORF">TorRG33x02_283800</name>
</gene>
<evidence type="ECO:0000256" key="6">
    <source>
        <dbReference type="SAM" id="Phobius"/>
    </source>
</evidence>
<accession>A0A2P5CID4</accession>
<evidence type="ECO:0000256" key="5">
    <source>
        <dbReference type="SAM" id="Coils"/>
    </source>
</evidence>
<dbReference type="PANTHER" id="PTHR31422:SF44">
    <property type="entry name" value="GTD-BINDING DOMAIN-CONTAINING PROTEIN"/>
    <property type="match status" value="1"/>
</dbReference>
<evidence type="ECO:0000256" key="3">
    <source>
        <dbReference type="ARBA" id="ARBA00022989"/>
    </source>
</evidence>
<feature type="domain" description="GTD-binding" evidence="7">
    <location>
        <begin position="274"/>
        <end position="372"/>
    </location>
</feature>
<dbReference type="InterPro" id="IPR007656">
    <property type="entry name" value="GTD-bd"/>
</dbReference>
<dbReference type="PROSITE" id="PS51775">
    <property type="entry name" value="GTD_BINDING"/>
    <property type="match status" value="1"/>
</dbReference>
<dbReference type="Pfam" id="PF04576">
    <property type="entry name" value="Zein-binding"/>
    <property type="match status" value="1"/>
</dbReference>
<protein>
    <submittedName>
        <fullName evidence="8">Zein-binding domain containing protein</fullName>
    </submittedName>
</protein>
<evidence type="ECO:0000256" key="1">
    <source>
        <dbReference type="ARBA" id="ARBA00004370"/>
    </source>
</evidence>
<dbReference type="GO" id="GO:0016020">
    <property type="term" value="C:membrane"/>
    <property type="evidence" value="ECO:0007669"/>
    <property type="project" value="UniProtKB-SubCell"/>
</dbReference>
<organism evidence="8 9">
    <name type="scientific">Trema orientale</name>
    <name type="common">Charcoal tree</name>
    <name type="synonym">Celtis orientalis</name>
    <dbReference type="NCBI Taxonomy" id="63057"/>
    <lineage>
        <taxon>Eukaryota</taxon>
        <taxon>Viridiplantae</taxon>
        <taxon>Streptophyta</taxon>
        <taxon>Embryophyta</taxon>
        <taxon>Tracheophyta</taxon>
        <taxon>Spermatophyta</taxon>
        <taxon>Magnoliopsida</taxon>
        <taxon>eudicotyledons</taxon>
        <taxon>Gunneridae</taxon>
        <taxon>Pentapetalae</taxon>
        <taxon>rosids</taxon>
        <taxon>fabids</taxon>
        <taxon>Rosales</taxon>
        <taxon>Cannabaceae</taxon>
        <taxon>Trema</taxon>
    </lineage>
</organism>
<dbReference type="Proteomes" id="UP000237000">
    <property type="component" value="Unassembled WGS sequence"/>
</dbReference>
<evidence type="ECO:0000259" key="7">
    <source>
        <dbReference type="PROSITE" id="PS51775"/>
    </source>
</evidence>
<dbReference type="STRING" id="63057.A0A2P5CID4"/>
<keyword evidence="9" id="KW-1185">Reference proteome</keyword>
<evidence type="ECO:0000256" key="4">
    <source>
        <dbReference type="ARBA" id="ARBA00023136"/>
    </source>
</evidence>
<feature type="coiled-coil region" evidence="5">
    <location>
        <begin position="276"/>
        <end position="374"/>
    </location>
</feature>
<evidence type="ECO:0000313" key="9">
    <source>
        <dbReference type="Proteomes" id="UP000237000"/>
    </source>
</evidence>
<proteinExistence type="predicted"/>
<dbReference type="PANTHER" id="PTHR31422">
    <property type="entry name" value="BNAANNG28530D PROTEIN"/>
    <property type="match status" value="1"/>
</dbReference>
<keyword evidence="4 6" id="KW-0472">Membrane</keyword>
<name>A0A2P5CID4_TREOI</name>
<evidence type="ECO:0000256" key="2">
    <source>
        <dbReference type="ARBA" id="ARBA00022692"/>
    </source>
</evidence>
<dbReference type="EMBL" id="JXTC01000361">
    <property type="protein sequence ID" value="PON60807.1"/>
    <property type="molecule type" value="Genomic_DNA"/>
</dbReference>
<comment type="subcellular location">
    <subcellularLocation>
        <location evidence="1">Membrane</location>
    </subcellularLocation>
</comment>
<feature type="transmembrane region" description="Helical" evidence="6">
    <location>
        <begin position="12"/>
        <end position="36"/>
    </location>
</feature>
<keyword evidence="2 6" id="KW-0812">Transmembrane</keyword>
<evidence type="ECO:0000313" key="8">
    <source>
        <dbReference type="EMBL" id="PON60807.1"/>
    </source>
</evidence>
<keyword evidence="3 6" id="KW-1133">Transmembrane helix</keyword>
<keyword evidence="5" id="KW-0175">Coiled coil</keyword>
<dbReference type="OrthoDB" id="1933744at2759"/>
<reference evidence="9" key="1">
    <citation type="submission" date="2016-06" db="EMBL/GenBank/DDBJ databases">
        <title>Parallel loss of symbiosis genes in relatives of nitrogen-fixing non-legume Parasponia.</title>
        <authorList>
            <person name="Van Velzen R."/>
            <person name="Holmer R."/>
            <person name="Bu F."/>
            <person name="Rutten L."/>
            <person name="Van Zeijl A."/>
            <person name="Liu W."/>
            <person name="Santuari L."/>
            <person name="Cao Q."/>
            <person name="Sharma T."/>
            <person name="Shen D."/>
            <person name="Roswanjaya Y."/>
            <person name="Wardhani T."/>
            <person name="Kalhor M.S."/>
            <person name="Jansen J."/>
            <person name="Van den Hoogen J."/>
            <person name="Gungor B."/>
            <person name="Hartog M."/>
            <person name="Hontelez J."/>
            <person name="Verver J."/>
            <person name="Yang W.-C."/>
            <person name="Schijlen E."/>
            <person name="Repin R."/>
            <person name="Schilthuizen M."/>
            <person name="Schranz E."/>
            <person name="Heidstra R."/>
            <person name="Miyata K."/>
            <person name="Fedorova E."/>
            <person name="Kohlen W."/>
            <person name="Bisseling T."/>
            <person name="Smit S."/>
            <person name="Geurts R."/>
        </authorList>
    </citation>
    <scope>NUCLEOTIDE SEQUENCE [LARGE SCALE GENOMIC DNA]</scope>
    <source>
        <strain evidence="9">cv. RG33-2</strain>
    </source>
</reference>
<comment type="caution">
    <text evidence="8">The sequence shown here is derived from an EMBL/GenBank/DDBJ whole genome shotgun (WGS) entry which is preliminary data.</text>
</comment>
<dbReference type="AlphaFoldDB" id="A0A2P5CID4"/>
<sequence>MGSQESHPWTLSGLIGAFIDLALAYFLLCASTFMFFASKFVSIVGLDLPCPCNGFFGYRNDNFCWHKLLVDWPIGKIYAIQMCVKSRFPFDLVWFRNESNSSKKLNRDKSCENGFVELENEEACSSSFSSSRNQNMVDRESGCDAKGKRVMNVKQRPGIRRRRRATLGYGRFAYVFPNESLPSIASVLNTSCDYREMKDQYAESLGPLSGREDGPQYDENAPLGNYKGGVTCHSFELSGSFGDSNNTIKHSTCSEKYIKDDTEEKRPVVGSESDTIRRLERALEEEKAACAALYIELEKERAAAATAADEAMAMISRLQKDKASMEIEARQCQRMIEEKFAYDEEEMDILKEILIRRERENHFLEKEIETYRRMSLTGDEQSQGDFSDTLDEWGQRPLSSLFPIRDPQLILHKTVNTKSRYDNMQSDADFPSSHEIPIVEEQSHSNGHDLIEKTVLLVGKEKEKDSVICHEVIAEVPCACDDDEKTLYCDGEELLQNGKHHNHVD</sequence>
<dbReference type="InParanoid" id="A0A2P5CID4"/>